<sequence length="70" mass="7089">MSHDPATPASRRPVLALVGVLLLGVGAVWFGQGTGWIGGSAMTGVTTWAVVGPIVAVVGLVLLGLGLRRR</sequence>
<proteinExistence type="predicted"/>
<evidence type="ECO:0000313" key="3">
    <source>
        <dbReference type="Proteomes" id="UP001157017"/>
    </source>
</evidence>
<feature type="transmembrane region" description="Helical" evidence="1">
    <location>
        <begin position="46"/>
        <end position="67"/>
    </location>
</feature>
<reference evidence="3" key="1">
    <citation type="journal article" date="2019" name="Int. J. Syst. Evol. Microbiol.">
        <title>The Global Catalogue of Microorganisms (GCM) 10K type strain sequencing project: providing services to taxonomists for standard genome sequencing and annotation.</title>
        <authorList>
            <consortium name="The Broad Institute Genomics Platform"/>
            <consortium name="The Broad Institute Genome Sequencing Center for Infectious Disease"/>
            <person name="Wu L."/>
            <person name="Ma J."/>
        </authorList>
    </citation>
    <scope>NUCLEOTIDE SEQUENCE [LARGE SCALE GENOMIC DNA]</scope>
    <source>
        <strain evidence="3">NBRC 108730</strain>
    </source>
</reference>
<accession>A0ABQ6JMW2</accession>
<comment type="caution">
    <text evidence="2">The sequence shown here is derived from an EMBL/GenBank/DDBJ whole genome shotgun (WGS) entry which is preliminary data.</text>
</comment>
<keyword evidence="1" id="KW-0812">Transmembrane</keyword>
<protein>
    <recommendedName>
        <fullName evidence="4">DUF3309 domain-containing protein</fullName>
    </recommendedName>
</protein>
<evidence type="ECO:0008006" key="4">
    <source>
        <dbReference type="Google" id="ProtNLM"/>
    </source>
</evidence>
<organism evidence="2 3">
    <name type="scientific">Angustibacter aerolatus</name>
    <dbReference type="NCBI Taxonomy" id="1162965"/>
    <lineage>
        <taxon>Bacteria</taxon>
        <taxon>Bacillati</taxon>
        <taxon>Actinomycetota</taxon>
        <taxon>Actinomycetes</taxon>
        <taxon>Kineosporiales</taxon>
        <taxon>Kineosporiaceae</taxon>
    </lineage>
</organism>
<gene>
    <name evidence="2" type="ORF">GCM10025868_33550</name>
</gene>
<evidence type="ECO:0000256" key="1">
    <source>
        <dbReference type="SAM" id="Phobius"/>
    </source>
</evidence>
<keyword evidence="1" id="KW-1133">Transmembrane helix</keyword>
<keyword evidence="1" id="KW-0472">Membrane</keyword>
<keyword evidence="3" id="KW-1185">Reference proteome</keyword>
<dbReference type="EMBL" id="BSUZ01000001">
    <property type="protein sequence ID" value="GMA88105.1"/>
    <property type="molecule type" value="Genomic_DNA"/>
</dbReference>
<name>A0ABQ6JMW2_9ACTN</name>
<dbReference type="Proteomes" id="UP001157017">
    <property type="component" value="Unassembled WGS sequence"/>
</dbReference>
<evidence type="ECO:0000313" key="2">
    <source>
        <dbReference type="EMBL" id="GMA88105.1"/>
    </source>
</evidence>